<dbReference type="InterPro" id="IPR035952">
    <property type="entry name" value="Rhomboid-like_sf"/>
</dbReference>
<feature type="transmembrane region" description="Helical" evidence="7">
    <location>
        <begin position="12"/>
        <end position="32"/>
    </location>
</feature>
<evidence type="ECO:0000259" key="8">
    <source>
        <dbReference type="Pfam" id="PF01694"/>
    </source>
</evidence>
<keyword evidence="5 7" id="KW-1133">Transmembrane helix</keyword>
<sequence>MLPIGDQNSCKRGSALVTWLLVFVNVAVFVFVQRFGRNEAATLAMAAVPSEIIRGRGLLGILSSQFAHAGLAHLFGNMLFLSIFGDNVECRLGRRRYIALYLLAGSFGVLVHVAAASMAGGAAAEVPLVGASAAISAILASYLVLFPGNKVIVLLFNFIPTALSAWLVIGFWFLLQVLGGLSGLSAGGTAYLAHVGGFGASWFWSRSYKRKEQARIEREKMERLKRGESGGVRWWIVDDED</sequence>
<evidence type="ECO:0000256" key="1">
    <source>
        <dbReference type="ARBA" id="ARBA00004141"/>
    </source>
</evidence>
<name>A0A644SW72_9ZZZZ</name>
<dbReference type="GO" id="GO:0016020">
    <property type="term" value="C:membrane"/>
    <property type="evidence" value="ECO:0007669"/>
    <property type="project" value="UniProtKB-SubCell"/>
</dbReference>
<evidence type="ECO:0000313" key="9">
    <source>
        <dbReference type="EMBL" id="MPL58863.1"/>
    </source>
</evidence>
<evidence type="ECO:0000256" key="6">
    <source>
        <dbReference type="ARBA" id="ARBA00023136"/>
    </source>
</evidence>
<reference evidence="9" key="1">
    <citation type="submission" date="2019-08" db="EMBL/GenBank/DDBJ databases">
        <authorList>
            <person name="Kucharzyk K."/>
            <person name="Murdoch R.W."/>
            <person name="Higgins S."/>
            <person name="Loffler F."/>
        </authorList>
    </citation>
    <scope>NUCLEOTIDE SEQUENCE</scope>
</reference>
<dbReference type="SUPFAM" id="SSF144091">
    <property type="entry name" value="Rhomboid-like"/>
    <property type="match status" value="1"/>
</dbReference>
<dbReference type="Gene3D" id="1.20.1540.10">
    <property type="entry name" value="Rhomboid-like"/>
    <property type="match status" value="1"/>
</dbReference>
<feature type="domain" description="Peptidase S54 rhomboid" evidence="8">
    <location>
        <begin position="59"/>
        <end position="204"/>
    </location>
</feature>
<protein>
    <recommendedName>
        <fullName evidence="8">Peptidase S54 rhomboid domain-containing protein</fullName>
    </recommendedName>
</protein>
<dbReference type="EMBL" id="VSSQ01000008">
    <property type="protein sequence ID" value="MPL58863.1"/>
    <property type="molecule type" value="Genomic_DNA"/>
</dbReference>
<feature type="transmembrane region" description="Helical" evidence="7">
    <location>
        <begin position="97"/>
        <end position="120"/>
    </location>
</feature>
<feature type="transmembrane region" description="Helical" evidence="7">
    <location>
        <begin position="181"/>
        <end position="205"/>
    </location>
</feature>
<gene>
    <name evidence="9" type="ORF">SDC9_04409</name>
</gene>
<evidence type="ECO:0000256" key="3">
    <source>
        <dbReference type="ARBA" id="ARBA00022692"/>
    </source>
</evidence>
<keyword evidence="6 7" id="KW-0472">Membrane</keyword>
<feature type="transmembrane region" description="Helical" evidence="7">
    <location>
        <begin position="66"/>
        <end position="85"/>
    </location>
</feature>
<dbReference type="PANTHER" id="PTHR43731:SF14">
    <property type="entry name" value="PRESENILIN-ASSOCIATED RHOMBOID-LIKE PROTEIN, MITOCHONDRIAL"/>
    <property type="match status" value="1"/>
</dbReference>
<evidence type="ECO:0000256" key="2">
    <source>
        <dbReference type="ARBA" id="ARBA00009045"/>
    </source>
</evidence>
<keyword evidence="3 7" id="KW-0812">Transmembrane</keyword>
<proteinExistence type="inferred from homology"/>
<accession>A0A644SW72</accession>
<dbReference type="PANTHER" id="PTHR43731">
    <property type="entry name" value="RHOMBOID PROTEASE"/>
    <property type="match status" value="1"/>
</dbReference>
<dbReference type="GO" id="GO:0004252">
    <property type="term" value="F:serine-type endopeptidase activity"/>
    <property type="evidence" value="ECO:0007669"/>
    <property type="project" value="InterPro"/>
</dbReference>
<dbReference type="InterPro" id="IPR050925">
    <property type="entry name" value="Rhomboid_protease_S54"/>
</dbReference>
<evidence type="ECO:0000256" key="5">
    <source>
        <dbReference type="ARBA" id="ARBA00022989"/>
    </source>
</evidence>
<comment type="subcellular location">
    <subcellularLocation>
        <location evidence="1">Membrane</location>
        <topology evidence="1">Multi-pass membrane protein</topology>
    </subcellularLocation>
</comment>
<evidence type="ECO:0000256" key="4">
    <source>
        <dbReference type="ARBA" id="ARBA00022801"/>
    </source>
</evidence>
<evidence type="ECO:0000256" key="7">
    <source>
        <dbReference type="SAM" id="Phobius"/>
    </source>
</evidence>
<dbReference type="Pfam" id="PF01694">
    <property type="entry name" value="Rhomboid"/>
    <property type="match status" value="1"/>
</dbReference>
<feature type="transmembrane region" description="Helical" evidence="7">
    <location>
        <begin position="126"/>
        <end position="145"/>
    </location>
</feature>
<feature type="transmembrane region" description="Helical" evidence="7">
    <location>
        <begin position="152"/>
        <end position="175"/>
    </location>
</feature>
<comment type="caution">
    <text evidence="9">The sequence shown here is derived from an EMBL/GenBank/DDBJ whole genome shotgun (WGS) entry which is preliminary data.</text>
</comment>
<comment type="similarity">
    <text evidence="2">Belongs to the peptidase S54 family.</text>
</comment>
<dbReference type="AlphaFoldDB" id="A0A644SW72"/>
<keyword evidence="4" id="KW-0378">Hydrolase</keyword>
<dbReference type="InterPro" id="IPR022764">
    <property type="entry name" value="Peptidase_S54_rhomboid_dom"/>
</dbReference>
<organism evidence="9">
    <name type="scientific">bioreactor metagenome</name>
    <dbReference type="NCBI Taxonomy" id="1076179"/>
    <lineage>
        <taxon>unclassified sequences</taxon>
        <taxon>metagenomes</taxon>
        <taxon>ecological metagenomes</taxon>
    </lineage>
</organism>